<keyword evidence="4" id="KW-0808">Transferase</keyword>
<keyword evidence="5" id="KW-0547">Nucleotide-binding</keyword>
<dbReference type="InterPro" id="IPR050482">
    <property type="entry name" value="Sensor_HK_TwoCompSys"/>
</dbReference>
<feature type="transmembrane region" description="Helical" evidence="10">
    <location>
        <begin position="145"/>
        <end position="167"/>
    </location>
</feature>
<dbReference type="PANTHER" id="PTHR24421">
    <property type="entry name" value="NITRATE/NITRITE SENSOR PROTEIN NARX-RELATED"/>
    <property type="match status" value="1"/>
</dbReference>
<evidence type="ECO:0000256" key="7">
    <source>
        <dbReference type="ARBA" id="ARBA00022840"/>
    </source>
</evidence>
<dbReference type="SUPFAM" id="SSF55874">
    <property type="entry name" value="ATPase domain of HSP90 chaperone/DNA topoisomerase II/histidine kinase"/>
    <property type="match status" value="1"/>
</dbReference>
<reference evidence="13 14" key="1">
    <citation type="submission" date="2020-08" db="EMBL/GenBank/DDBJ databases">
        <title>Sequencing the genomes of 1000 actinobacteria strains.</title>
        <authorList>
            <person name="Klenk H.-P."/>
        </authorList>
    </citation>
    <scope>NUCLEOTIDE SEQUENCE [LARGE SCALE GENOMIC DNA]</scope>
    <source>
        <strain evidence="13 14">DSM 41654</strain>
    </source>
</reference>
<dbReference type="Gene3D" id="1.20.5.1930">
    <property type="match status" value="1"/>
</dbReference>
<protein>
    <recommendedName>
        <fullName evidence="2">histidine kinase</fullName>
        <ecNumber evidence="2">2.7.13.3</ecNumber>
    </recommendedName>
</protein>
<evidence type="ECO:0000259" key="12">
    <source>
        <dbReference type="Pfam" id="PF07730"/>
    </source>
</evidence>
<sequence length="436" mass="46070">MNLTRVPPKYLSRLSPGTWMVLLWFAVTAYTVFEQTQTRHGISILTLGPGAQTNEALAALVVLAAGRRKRRPLTALCLLLLGTVMSVMAMAVADIPLLQYLAVDVAVCYLAATQPARTSVTAGALALGTLLGYSGTRALSGMVDYGSTTVTAALTTVIAWLIGHAVWQSHAHAEALRARETEQAITSERLRIARELHDMVAHSIGIVALQAGAARRVFDTQPARARAALGEVEAAGRETLSGLRWMLGALREADGNAADQAEQSAPLPGLDDVARLAATTTAAGVRVNVVWSGPRRRLPPEIELSAYRIVQEAVTNVVRHAKARSCQVSIEFRAAELALSVVNAGPGPASPSPRATHGSHDPHGGQTPGHGYGIVGMRERIGLLHGEFSAEPRPGGGFRVAARLPVPQETVPASARPDVGHPAAPTELLPTMEHTL</sequence>
<evidence type="ECO:0000256" key="10">
    <source>
        <dbReference type="SAM" id="Phobius"/>
    </source>
</evidence>
<dbReference type="Gene3D" id="3.30.565.10">
    <property type="entry name" value="Histidine kinase-like ATPase, C-terminal domain"/>
    <property type="match status" value="1"/>
</dbReference>
<evidence type="ECO:0000256" key="9">
    <source>
        <dbReference type="SAM" id="MobiDB-lite"/>
    </source>
</evidence>
<feature type="domain" description="Histidine kinase/HSP90-like ATPase" evidence="11">
    <location>
        <begin position="304"/>
        <end position="407"/>
    </location>
</feature>
<gene>
    <name evidence="13" type="ORF">FHR34_007860</name>
</gene>
<dbReference type="InterPro" id="IPR003594">
    <property type="entry name" value="HATPase_dom"/>
</dbReference>
<dbReference type="Proteomes" id="UP000540506">
    <property type="component" value="Unassembled WGS sequence"/>
</dbReference>
<dbReference type="GO" id="GO:0046983">
    <property type="term" value="F:protein dimerization activity"/>
    <property type="evidence" value="ECO:0007669"/>
    <property type="project" value="InterPro"/>
</dbReference>
<dbReference type="RefSeq" id="WP_184946342.1">
    <property type="nucleotide sequence ID" value="NZ_JACHJV010000003.1"/>
</dbReference>
<feature type="transmembrane region" description="Helical" evidence="10">
    <location>
        <begin position="16"/>
        <end position="33"/>
    </location>
</feature>
<evidence type="ECO:0000259" key="11">
    <source>
        <dbReference type="Pfam" id="PF02518"/>
    </source>
</evidence>
<dbReference type="InterPro" id="IPR036890">
    <property type="entry name" value="HATPase_C_sf"/>
</dbReference>
<dbReference type="GO" id="GO:0000155">
    <property type="term" value="F:phosphorelay sensor kinase activity"/>
    <property type="evidence" value="ECO:0007669"/>
    <property type="project" value="InterPro"/>
</dbReference>
<name>A0A7W7RBQ6_KITKI</name>
<keyword evidence="10" id="KW-0812">Transmembrane</keyword>
<proteinExistence type="predicted"/>
<evidence type="ECO:0000256" key="4">
    <source>
        <dbReference type="ARBA" id="ARBA00022679"/>
    </source>
</evidence>
<dbReference type="CDD" id="cd16917">
    <property type="entry name" value="HATPase_UhpB-NarQ-NarX-like"/>
    <property type="match status" value="1"/>
</dbReference>
<evidence type="ECO:0000313" key="13">
    <source>
        <dbReference type="EMBL" id="MBB4928763.1"/>
    </source>
</evidence>
<evidence type="ECO:0000256" key="5">
    <source>
        <dbReference type="ARBA" id="ARBA00022741"/>
    </source>
</evidence>
<accession>A0A7W7RBQ6</accession>
<feature type="region of interest" description="Disordered" evidence="9">
    <location>
        <begin position="410"/>
        <end position="436"/>
    </location>
</feature>
<evidence type="ECO:0000256" key="3">
    <source>
        <dbReference type="ARBA" id="ARBA00022553"/>
    </source>
</evidence>
<dbReference type="EMBL" id="JACHJV010000003">
    <property type="protein sequence ID" value="MBB4928763.1"/>
    <property type="molecule type" value="Genomic_DNA"/>
</dbReference>
<dbReference type="EC" id="2.7.13.3" evidence="2"/>
<keyword evidence="8" id="KW-0902">Two-component regulatory system</keyword>
<evidence type="ECO:0000256" key="2">
    <source>
        <dbReference type="ARBA" id="ARBA00012438"/>
    </source>
</evidence>
<feature type="transmembrane region" description="Helical" evidence="10">
    <location>
        <begin position="120"/>
        <end position="139"/>
    </location>
</feature>
<dbReference type="PANTHER" id="PTHR24421:SF10">
    <property type="entry name" value="NITRATE_NITRITE SENSOR PROTEIN NARQ"/>
    <property type="match status" value="1"/>
</dbReference>
<keyword evidence="10" id="KW-0472">Membrane</keyword>
<evidence type="ECO:0000256" key="1">
    <source>
        <dbReference type="ARBA" id="ARBA00000085"/>
    </source>
</evidence>
<dbReference type="Pfam" id="PF02518">
    <property type="entry name" value="HATPase_c"/>
    <property type="match status" value="1"/>
</dbReference>
<dbReference type="GO" id="GO:0005524">
    <property type="term" value="F:ATP binding"/>
    <property type="evidence" value="ECO:0007669"/>
    <property type="project" value="UniProtKB-KW"/>
</dbReference>
<keyword evidence="7" id="KW-0067">ATP-binding</keyword>
<organism evidence="13 14">
    <name type="scientific">Kitasatospora kifunensis</name>
    <name type="common">Streptomyces kifunensis</name>
    <dbReference type="NCBI Taxonomy" id="58351"/>
    <lineage>
        <taxon>Bacteria</taxon>
        <taxon>Bacillati</taxon>
        <taxon>Actinomycetota</taxon>
        <taxon>Actinomycetes</taxon>
        <taxon>Kitasatosporales</taxon>
        <taxon>Streptomycetaceae</taxon>
        <taxon>Kitasatospora</taxon>
    </lineage>
</organism>
<keyword evidence="10" id="KW-1133">Transmembrane helix</keyword>
<keyword evidence="6 13" id="KW-0418">Kinase</keyword>
<dbReference type="InterPro" id="IPR011712">
    <property type="entry name" value="Sig_transdc_His_kin_sub3_dim/P"/>
</dbReference>
<evidence type="ECO:0000256" key="8">
    <source>
        <dbReference type="ARBA" id="ARBA00023012"/>
    </source>
</evidence>
<evidence type="ECO:0000313" key="14">
    <source>
        <dbReference type="Proteomes" id="UP000540506"/>
    </source>
</evidence>
<feature type="transmembrane region" description="Helical" evidence="10">
    <location>
        <begin position="73"/>
        <end position="91"/>
    </location>
</feature>
<keyword evidence="3" id="KW-0597">Phosphoprotein</keyword>
<dbReference type="GO" id="GO:0016020">
    <property type="term" value="C:membrane"/>
    <property type="evidence" value="ECO:0007669"/>
    <property type="project" value="InterPro"/>
</dbReference>
<keyword evidence="14" id="KW-1185">Reference proteome</keyword>
<dbReference type="Pfam" id="PF07730">
    <property type="entry name" value="HisKA_3"/>
    <property type="match status" value="1"/>
</dbReference>
<dbReference type="AlphaFoldDB" id="A0A7W7RBQ6"/>
<comment type="catalytic activity">
    <reaction evidence="1">
        <text>ATP + protein L-histidine = ADP + protein N-phospho-L-histidine.</text>
        <dbReference type="EC" id="2.7.13.3"/>
    </reaction>
</comment>
<comment type="caution">
    <text evidence="13">The sequence shown here is derived from an EMBL/GenBank/DDBJ whole genome shotgun (WGS) entry which is preliminary data.</text>
</comment>
<feature type="domain" description="Signal transduction histidine kinase subgroup 3 dimerisation and phosphoacceptor" evidence="12">
    <location>
        <begin position="188"/>
        <end position="254"/>
    </location>
</feature>
<evidence type="ECO:0000256" key="6">
    <source>
        <dbReference type="ARBA" id="ARBA00022777"/>
    </source>
</evidence>
<feature type="region of interest" description="Disordered" evidence="9">
    <location>
        <begin position="345"/>
        <end position="372"/>
    </location>
</feature>